<dbReference type="AlphaFoldDB" id="A0A2G9TWQ0"/>
<keyword evidence="2" id="KW-1185">Reference proteome</keyword>
<name>A0A2G9TWQ0_TELCI</name>
<feature type="non-terminal residue" evidence="1">
    <location>
        <position position="70"/>
    </location>
</feature>
<dbReference type="EMBL" id="KZ352104">
    <property type="protein sequence ID" value="PIO62443.1"/>
    <property type="molecule type" value="Genomic_DNA"/>
</dbReference>
<organism evidence="1 2">
    <name type="scientific">Teladorsagia circumcincta</name>
    <name type="common">Brown stomach worm</name>
    <name type="synonym">Ostertagia circumcincta</name>
    <dbReference type="NCBI Taxonomy" id="45464"/>
    <lineage>
        <taxon>Eukaryota</taxon>
        <taxon>Metazoa</taxon>
        <taxon>Ecdysozoa</taxon>
        <taxon>Nematoda</taxon>
        <taxon>Chromadorea</taxon>
        <taxon>Rhabditida</taxon>
        <taxon>Rhabditina</taxon>
        <taxon>Rhabditomorpha</taxon>
        <taxon>Strongyloidea</taxon>
        <taxon>Trichostrongylidae</taxon>
        <taxon>Teladorsagia</taxon>
    </lineage>
</organism>
<accession>A0A2G9TWQ0</accession>
<sequence length="70" mass="7657">IKGLKNPEAVRTVNTLPNLELITILTNTFTMMKQLILPAEVAMGGSGNPKPENLPKIGWYVYMLAFAAVI</sequence>
<protein>
    <submittedName>
        <fullName evidence="1">Uncharacterized protein</fullName>
    </submittedName>
</protein>
<gene>
    <name evidence="1" type="ORF">TELCIR_15994</name>
</gene>
<dbReference type="Proteomes" id="UP000230423">
    <property type="component" value="Unassembled WGS sequence"/>
</dbReference>
<reference evidence="1 2" key="1">
    <citation type="submission" date="2015-09" db="EMBL/GenBank/DDBJ databases">
        <title>Draft genome of the parasitic nematode Teladorsagia circumcincta isolate WARC Sus (inbred).</title>
        <authorList>
            <person name="Mitreva M."/>
        </authorList>
    </citation>
    <scope>NUCLEOTIDE SEQUENCE [LARGE SCALE GENOMIC DNA]</scope>
    <source>
        <strain evidence="1 2">S</strain>
    </source>
</reference>
<evidence type="ECO:0000313" key="1">
    <source>
        <dbReference type="EMBL" id="PIO62443.1"/>
    </source>
</evidence>
<proteinExistence type="predicted"/>
<feature type="non-terminal residue" evidence="1">
    <location>
        <position position="1"/>
    </location>
</feature>
<evidence type="ECO:0000313" key="2">
    <source>
        <dbReference type="Proteomes" id="UP000230423"/>
    </source>
</evidence>